<dbReference type="PANTHER" id="PTHR21090:SF5">
    <property type="entry name" value="PENTAFUNCTIONAL AROM POLYPEPTIDE"/>
    <property type="match status" value="1"/>
</dbReference>
<feature type="binding site" evidence="7">
    <location>
        <position position="173"/>
    </location>
    <ligand>
        <name>3-phosphoshikimate</name>
        <dbReference type="ChEBI" id="CHEBI:145989"/>
    </ligand>
</feature>
<comment type="caution">
    <text evidence="7">Lacks conserved residue(s) required for the propagation of feature annotation.</text>
</comment>
<dbReference type="HAMAP" id="MF_00210">
    <property type="entry name" value="EPSP_synth"/>
    <property type="match status" value="1"/>
</dbReference>
<dbReference type="UniPathway" id="UPA00053">
    <property type="reaction ID" value="UER00089"/>
</dbReference>
<dbReference type="GO" id="GO:0008652">
    <property type="term" value="P:amino acid biosynthetic process"/>
    <property type="evidence" value="ECO:0007669"/>
    <property type="project" value="UniProtKB-KW"/>
</dbReference>
<evidence type="ECO:0000313" key="10">
    <source>
        <dbReference type="Proteomes" id="UP000192359"/>
    </source>
</evidence>
<dbReference type="InterPro" id="IPR023193">
    <property type="entry name" value="EPSP_synthase_CS"/>
</dbReference>
<feature type="binding site" evidence="7">
    <location>
        <position position="127"/>
    </location>
    <ligand>
        <name>phosphoenolpyruvate</name>
        <dbReference type="ChEBI" id="CHEBI:58702"/>
    </ligand>
</feature>
<dbReference type="Gene3D" id="3.65.10.10">
    <property type="entry name" value="Enolpyruvate transferase domain"/>
    <property type="match status" value="2"/>
</dbReference>
<feature type="binding site" evidence="7">
    <location>
        <position position="349"/>
    </location>
    <ligand>
        <name>3-phosphoshikimate</name>
        <dbReference type="ChEBI" id="CHEBI:145989"/>
    </ligand>
</feature>
<evidence type="ECO:0000256" key="1">
    <source>
        <dbReference type="ARBA" id="ARBA00004811"/>
    </source>
</evidence>
<keyword evidence="4 7" id="KW-0808">Transferase</keyword>
<feature type="binding site" evidence="7">
    <location>
        <position position="394"/>
    </location>
    <ligand>
        <name>phosphoenolpyruvate</name>
        <dbReference type="ChEBI" id="CHEBI:58702"/>
    </ligand>
</feature>
<protein>
    <recommendedName>
        <fullName evidence="7">3-phosphoshikimate 1-carboxyvinyltransferase</fullName>
        <ecNumber evidence="7">2.5.1.19</ecNumber>
    </recommendedName>
    <alternativeName>
        <fullName evidence="7">5-enolpyruvylshikimate-3-phosphate synthase</fullName>
        <shortName evidence="7">EPSP synthase</shortName>
        <shortName evidence="7">EPSPS</shortName>
    </alternativeName>
</protein>
<proteinExistence type="inferred from homology"/>
<dbReference type="PIRSF" id="PIRSF000505">
    <property type="entry name" value="EPSPS"/>
    <property type="match status" value="1"/>
</dbReference>
<feature type="binding site" evidence="7">
    <location>
        <position position="322"/>
    </location>
    <ligand>
        <name>3-phosphoshikimate</name>
        <dbReference type="ChEBI" id="CHEBI:145989"/>
    </ligand>
</feature>
<dbReference type="InterPro" id="IPR001986">
    <property type="entry name" value="Enolpyruvate_Tfrase_dom"/>
</dbReference>
<comment type="function">
    <text evidence="7">Catalyzes the transfer of the enolpyruvyl moiety of phosphoenolpyruvate (PEP) to the 5-hydroxyl of shikimate-3-phosphate (S3P) to produce enolpyruvyl shikimate-3-phosphate and inorganic phosphate.</text>
</comment>
<keyword evidence="10" id="KW-1185">Reference proteome</keyword>
<comment type="similarity">
    <text evidence="2 7">Belongs to the EPSP synthase family.</text>
</comment>
<evidence type="ECO:0000256" key="5">
    <source>
        <dbReference type="ARBA" id="ARBA00023141"/>
    </source>
</evidence>
<feature type="domain" description="Enolpyruvate transferase" evidence="8">
    <location>
        <begin position="13"/>
        <end position="425"/>
    </location>
</feature>
<dbReference type="GO" id="GO:0009423">
    <property type="term" value="P:chorismate biosynthetic process"/>
    <property type="evidence" value="ECO:0007669"/>
    <property type="project" value="UniProtKB-UniRule"/>
</dbReference>
<feature type="binding site" evidence="7">
    <location>
        <position position="26"/>
    </location>
    <ligand>
        <name>3-phosphoshikimate</name>
        <dbReference type="ChEBI" id="CHEBI:145989"/>
    </ligand>
</feature>
<keyword evidence="7" id="KW-0963">Cytoplasm</keyword>
<feature type="binding site" evidence="7">
    <location>
        <position position="202"/>
    </location>
    <ligand>
        <name>3-phosphoshikimate</name>
        <dbReference type="ChEBI" id="CHEBI:145989"/>
    </ligand>
</feature>
<dbReference type="EMBL" id="LXWF01000044">
    <property type="protein sequence ID" value="ORC15298.1"/>
    <property type="molecule type" value="Genomic_DNA"/>
</dbReference>
<dbReference type="GO" id="GO:0003866">
    <property type="term" value="F:3-phosphoshikimate 1-carboxyvinyltransferase activity"/>
    <property type="evidence" value="ECO:0007669"/>
    <property type="project" value="UniProtKB-UniRule"/>
</dbReference>
<dbReference type="PROSITE" id="PS00885">
    <property type="entry name" value="EPSP_SYNTHASE_2"/>
    <property type="match status" value="1"/>
</dbReference>
<dbReference type="InterPro" id="IPR013792">
    <property type="entry name" value="RNA3'P_cycl/enolpyr_Trfase_a/b"/>
</dbReference>
<dbReference type="InterPro" id="IPR006264">
    <property type="entry name" value="EPSP_synthase"/>
</dbReference>
<sequence>MAPTVQVPAGAGARVEIPGSKSLTNRYLLLAALADSPSVIHAPLHSRDSALMIEALTALGARFEPIETGKAFGPDLRVIPLDLSARARREASIDVGLAGTVMRFVPPVATLLPGTFHFDGDEHARVRPMGPTIEALRGLGVQVEDAGTGALPFTLVSEGAVTVRALTLDASGSSQFVSALLLAACRFENGLTLHHQGGPIPSMPHIEMTCQTMSELGIDVSFDGHATWQVAPGSFSGFEVTVEPDLSNAGPFLAAAVVTGSTVTVPNWPATTTQGGDYWRQILPLFGATVELSDGELTVTGPHGGAASGLPGIDLDLAEAGELAPTVAALMALSPNTSVLRGIAHLRGHETDRLAALTAEINRLGGAAEETEDGLRVTSPVHRGGRFRTYADHRMATAAAIIGLLIPGLMVENVETTSKTLPGFTGLWQDMLTAWGASGTGGER</sequence>
<dbReference type="InterPro" id="IPR036968">
    <property type="entry name" value="Enolpyruvate_Tfrase_sf"/>
</dbReference>
<evidence type="ECO:0000313" key="9">
    <source>
        <dbReference type="EMBL" id="ORC15298.1"/>
    </source>
</evidence>
<comment type="pathway">
    <text evidence="1 7">Metabolic intermediate biosynthesis; chorismate biosynthesis; chorismate from D-erythrose 4-phosphate and phosphoenolpyruvate: step 6/7.</text>
</comment>
<feature type="binding site" evidence="7">
    <location>
        <position position="22"/>
    </location>
    <ligand>
        <name>3-phosphoshikimate</name>
        <dbReference type="ChEBI" id="CHEBI:145989"/>
    </ligand>
</feature>
<dbReference type="Proteomes" id="UP000192359">
    <property type="component" value="Unassembled WGS sequence"/>
</dbReference>
<feature type="binding site" evidence="7">
    <location>
        <position position="174"/>
    </location>
    <ligand>
        <name>3-phosphoshikimate</name>
        <dbReference type="ChEBI" id="CHEBI:145989"/>
    </ligand>
</feature>
<dbReference type="Pfam" id="PF00275">
    <property type="entry name" value="EPSP_synthase"/>
    <property type="match status" value="1"/>
</dbReference>
<feature type="active site" description="Proton acceptor" evidence="7">
    <location>
        <position position="322"/>
    </location>
</feature>
<accession>A0A1Y1RLR1</accession>
<evidence type="ECO:0000256" key="6">
    <source>
        <dbReference type="ARBA" id="ARBA00044633"/>
    </source>
</evidence>
<dbReference type="AlphaFoldDB" id="A0A1Y1RLR1"/>
<keyword evidence="3 7" id="KW-0028">Amino-acid biosynthesis</keyword>
<gene>
    <name evidence="7" type="primary">aroA</name>
    <name evidence="9" type="ORF">A7979_08000</name>
</gene>
<organism evidence="9 10">
    <name type="scientific">Rothia nasimurium</name>
    <dbReference type="NCBI Taxonomy" id="85336"/>
    <lineage>
        <taxon>Bacteria</taxon>
        <taxon>Bacillati</taxon>
        <taxon>Actinomycetota</taxon>
        <taxon>Actinomycetes</taxon>
        <taxon>Micrococcales</taxon>
        <taxon>Micrococcaceae</taxon>
        <taxon>Rothia</taxon>
    </lineage>
</organism>
<dbReference type="PANTHER" id="PTHR21090">
    <property type="entry name" value="AROM/DEHYDROQUINATE SYNTHASE"/>
    <property type="match status" value="1"/>
</dbReference>
<feature type="binding site" evidence="7">
    <location>
        <position position="175"/>
    </location>
    <ligand>
        <name>phosphoenolpyruvate</name>
        <dbReference type="ChEBI" id="CHEBI:58702"/>
    </ligand>
</feature>
<comment type="subunit">
    <text evidence="7">Monomer.</text>
</comment>
<keyword evidence="5 7" id="KW-0057">Aromatic amino acid biosynthesis</keyword>
<evidence type="ECO:0000256" key="3">
    <source>
        <dbReference type="ARBA" id="ARBA00022605"/>
    </source>
</evidence>
<feature type="binding site" evidence="7">
    <location>
        <position position="419"/>
    </location>
    <ligand>
        <name>phosphoenolpyruvate</name>
        <dbReference type="ChEBI" id="CHEBI:58702"/>
    </ligand>
</feature>
<feature type="binding site" evidence="7">
    <location>
        <position position="99"/>
    </location>
    <ligand>
        <name>phosphoenolpyruvate</name>
        <dbReference type="ChEBI" id="CHEBI:58702"/>
    </ligand>
</feature>
<dbReference type="GO" id="GO:0009073">
    <property type="term" value="P:aromatic amino acid family biosynthetic process"/>
    <property type="evidence" value="ECO:0007669"/>
    <property type="project" value="UniProtKB-KW"/>
</dbReference>
<feature type="binding site" evidence="7">
    <location>
        <position position="21"/>
    </location>
    <ligand>
        <name>3-phosphoshikimate</name>
        <dbReference type="ChEBI" id="CHEBI:145989"/>
    </ligand>
</feature>
<dbReference type="EC" id="2.5.1.19" evidence="7"/>
<dbReference type="SUPFAM" id="SSF55205">
    <property type="entry name" value="EPT/RTPC-like"/>
    <property type="match status" value="1"/>
</dbReference>
<evidence type="ECO:0000256" key="4">
    <source>
        <dbReference type="ARBA" id="ARBA00022679"/>
    </source>
</evidence>
<comment type="caution">
    <text evidence="9">The sequence shown here is derived from an EMBL/GenBank/DDBJ whole genome shotgun (WGS) entry which is preliminary data.</text>
</comment>
<comment type="catalytic activity">
    <reaction evidence="6">
        <text>3-phosphoshikimate + phosphoenolpyruvate = 5-O-(1-carboxyvinyl)-3-phosphoshikimate + phosphate</text>
        <dbReference type="Rhea" id="RHEA:21256"/>
        <dbReference type="ChEBI" id="CHEBI:43474"/>
        <dbReference type="ChEBI" id="CHEBI:57701"/>
        <dbReference type="ChEBI" id="CHEBI:58702"/>
        <dbReference type="ChEBI" id="CHEBI:145989"/>
        <dbReference type="EC" id="2.5.1.19"/>
    </reaction>
    <physiologicalReaction direction="left-to-right" evidence="6">
        <dbReference type="Rhea" id="RHEA:21257"/>
    </physiologicalReaction>
</comment>
<evidence type="ECO:0000256" key="7">
    <source>
        <dbReference type="HAMAP-Rule" id="MF_00210"/>
    </source>
</evidence>
<dbReference type="CDD" id="cd01556">
    <property type="entry name" value="EPSP_synthase"/>
    <property type="match status" value="1"/>
</dbReference>
<feature type="binding site" evidence="7">
    <location>
        <position position="21"/>
    </location>
    <ligand>
        <name>phosphoenolpyruvate</name>
        <dbReference type="ChEBI" id="CHEBI:58702"/>
    </ligand>
</feature>
<dbReference type="NCBIfam" id="TIGR01356">
    <property type="entry name" value="aroA"/>
    <property type="match status" value="1"/>
</dbReference>
<dbReference type="FunFam" id="3.65.10.10:FF:000011">
    <property type="entry name" value="3-phosphoshikimate 1-carboxyvinyltransferase"/>
    <property type="match status" value="1"/>
</dbReference>
<reference evidence="9 10" key="1">
    <citation type="submission" date="2016-05" db="EMBL/GenBank/DDBJ databases">
        <title>Draft genome sequence of a porcine commensal Rothia nasimurium.</title>
        <authorList>
            <person name="Gaiser R.A."/>
            <person name="Van Baarlen P."/>
            <person name="Wells J.M."/>
        </authorList>
    </citation>
    <scope>NUCLEOTIDE SEQUENCE [LARGE SCALE GENOMIC DNA]</scope>
    <source>
        <strain evidence="9 10">PT-32</strain>
    </source>
</reference>
<dbReference type="GO" id="GO:0005737">
    <property type="term" value="C:cytoplasm"/>
    <property type="evidence" value="ECO:0007669"/>
    <property type="project" value="UniProtKB-SubCell"/>
</dbReference>
<dbReference type="PROSITE" id="PS00104">
    <property type="entry name" value="EPSP_SYNTHASE_1"/>
    <property type="match status" value="1"/>
</dbReference>
<name>A0A1Y1RLR1_9MICC</name>
<feature type="binding site" evidence="7">
    <location>
        <position position="353"/>
    </location>
    <ligand>
        <name>phosphoenolpyruvate</name>
        <dbReference type="ChEBI" id="CHEBI:58702"/>
    </ligand>
</feature>
<feature type="binding site" evidence="7">
    <location>
        <position position="175"/>
    </location>
    <ligand>
        <name>3-phosphoshikimate</name>
        <dbReference type="ChEBI" id="CHEBI:145989"/>
    </ligand>
</feature>
<comment type="subcellular location">
    <subcellularLocation>
        <location evidence="7">Cytoplasm</location>
    </subcellularLocation>
</comment>
<evidence type="ECO:0000259" key="8">
    <source>
        <dbReference type="Pfam" id="PF00275"/>
    </source>
</evidence>
<evidence type="ECO:0000256" key="2">
    <source>
        <dbReference type="ARBA" id="ARBA00009948"/>
    </source>
</evidence>